<protein>
    <submittedName>
        <fullName evidence="2">Putative secreted protein</fullName>
    </submittedName>
</protein>
<evidence type="ECO:0000313" key="2">
    <source>
        <dbReference type="EMBL" id="JAG91603.1"/>
    </source>
</evidence>
<keyword evidence="1" id="KW-0732">Signal</keyword>
<accession>A0A0C9SEL0</accession>
<proteinExistence type="evidence at transcript level"/>
<name>A0A0C9SEL0_AMBAM</name>
<dbReference type="EMBL" id="GBZX01001137">
    <property type="protein sequence ID" value="JAG91603.1"/>
    <property type="molecule type" value="mRNA"/>
</dbReference>
<organism evidence="2">
    <name type="scientific">Amblyomma americanum</name>
    <name type="common">Lone star tick</name>
    <dbReference type="NCBI Taxonomy" id="6943"/>
    <lineage>
        <taxon>Eukaryota</taxon>
        <taxon>Metazoa</taxon>
        <taxon>Ecdysozoa</taxon>
        <taxon>Arthropoda</taxon>
        <taxon>Chelicerata</taxon>
        <taxon>Arachnida</taxon>
        <taxon>Acari</taxon>
        <taxon>Parasitiformes</taxon>
        <taxon>Ixodida</taxon>
        <taxon>Ixodoidea</taxon>
        <taxon>Ixodidae</taxon>
        <taxon>Amblyomminae</taxon>
        <taxon>Amblyomma</taxon>
    </lineage>
</organism>
<feature type="signal peptide" evidence="1">
    <location>
        <begin position="1"/>
        <end position="20"/>
    </location>
</feature>
<sequence length="99" mass="10474">MKTAMLSALVVLAFASVLRADDDSADTFEMFCGLGSDARESLLKCLSQKSPEEQEAMELSDKDAAAIGEELCDLGGFPGSLLSLVEAVKPQIQECIAMA</sequence>
<dbReference type="AlphaFoldDB" id="A0A0C9SEL0"/>
<evidence type="ECO:0000256" key="1">
    <source>
        <dbReference type="SAM" id="SignalP"/>
    </source>
</evidence>
<reference evidence="2" key="1">
    <citation type="journal article" date="2015" name="PLoS ONE">
        <title>An Insight into the Sialome of the Lone Star Tick, Amblyomma americanum, with a Glimpse on Its Time Dependent Gene Expression.</title>
        <authorList>
            <person name="Karim S."/>
            <person name="Ribeiro J.M."/>
        </authorList>
    </citation>
    <scope>NUCLEOTIDE SEQUENCE</scope>
    <source>
        <tissue evidence="2">Salivary gland</tissue>
    </source>
</reference>
<feature type="chain" id="PRO_5002203455" evidence="1">
    <location>
        <begin position="21"/>
        <end position="99"/>
    </location>
</feature>